<proteinExistence type="predicted"/>
<dbReference type="OrthoDB" id="353549at2"/>
<evidence type="ECO:0000256" key="1">
    <source>
        <dbReference type="SAM" id="SignalP"/>
    </source>
</evidence>
<organism evidence="2 3">
    <name type="scientific">Chitinophaga silvatica</name>
    <dbReference type="NCBI Taxonomy" id="2282649"/>
    <lineage>
        <taxon>Bacteria</taxon>
        <taxon>Pseudomonadati</taxon>
        <taxon>Bacteroidota</taxon>
        <taxon>Chitinophagia</taxon>
        <taxon>Chitinophagales</taxon>
        <taxon>Chitinophagaceae</taxon>
        <taxon>Chitinophaga</taxon>
    </lineage>
</organism>
<dbReference type="RefSeq" id="WP_116975517.1">
    <property type="nucleotide sequence ID" value="NZ_QPMM01000004.1"/>
</dbReference>
<feature type="signal peptide" evidence="1">
    <location>
        <begin position="1"/>
        <end position="22"/>
    </location>
</feature>
<keyword evidence="3" id="KW-1185">Reference proteome</keyword>
<dbReference type="EMBL" id="QPMM01000004">
    <property type="protein sequence ID" value="RFS23324.1"/>
    <property type="molecule type" value="Genomic_DNA"/>
</dbReference>
<evidence type="ECO:0008006" key="4">
    <source>
        <dbReference type="Google" id="ProtNLM"/>
    </source>
</evidence>
<evidence type="ECO:0000313" key="2">
    <source>
        <dbReference type="EMBL" id="RFS23324.1"/>
    </source>
</evidence>
<sequence length="254" mass="28540">MKYTPILLLASFLLIQACGNQKQETATVTEIDSSAIKNLISVYKGDFGNGPIYITLNFFNGQHVGGYNVHKGLRRNLHGDIKKVKDEWELSLSEPGDHAFDGVFSLIFNHDFNEAKGTWTANNKSMGEKKFKLTKVLTAVNGTYSGISDSTATFNEIFYDYRDSKSEIVFEQDGSCFLKLYPRITDSTYAEQLVSLSGSYKKENDTTLLITWNKNNTFSSPTSIFTVEKGEIEGEEERYVSGIKGEGYHFSVIY</sequence>
<gene>
    <name evidence="2" type="ORF">DVR12_09915</name>
</gene>
<comment type="caution">
    <text evidence="2">The sequence shown here is derived from an EMBL/GenBank/DDBJ whole genome shotgun (WGS) entry which is preliminary data.</text>
</comment>
<reference evidence="2 3" key="1">
    <citation type="submission" date="2018-07" db="EMBL/GenBank/DDBJ databases">
        <title>Chitinophaga K2CV101002-2 sp. nov., isolated from a monsoon evergreen broad-leaved forest soil.</title>
        <authorList>
            <person name="Lv Y."/>
        </authorList>
    </citation>
    <scope>NUCLEOTIDE SEQUENCE [LARGE SCALE GENOMIC DNA]</scope>
    <source>
        <strain evidence="2 3">GDMCC 1.1288</strain>
    </source>
</reference>
<keyword evidence="1" id="KW-0732">Signal</keyword>
<accession>A0A3E1YBZ4</accession>
<dbReference type="PROSITE" id="PS51257">
    <property type="entry name" value="PROKAR_LIPOPROTEIN"/>
    <property type="match status" value="1"/>
</dbReference>
<name>A0A3E1YBZ4_9BACT</name>
<dbReference type="AlphaFoldDB" id="A0A3E1YBZ4"/>
<dbReference type="Proteomes" id="UP000260644">
    <property type="component" value="Unassembled WGS sequence"/>
</dbReference>
<feature type="chain" id="PRO_5017835291" description="Lipoprotein" evidence="1">
    <location>
        <begin position="23"/>
        <end position="254"/>
    </location>
</feature>
<protein>
    <recommendedName>
        <fullName evidence="4">Lipoprotein</fullName>
    </recommendedName>
</protein>
<evidence type="ECO:0000313" key="3">
    <source>
        <dbReference type="Proteomes" id="UP000260644"/>
    </source>
</evidence>